<evidence type="ECO:0000313" key="1">
    <source>
        <dbReference type="EMBL" id="GHH99710.1"/>
    </source>
</evidence>
<evidence type="ECO:0000313" key="2">
    <source>
        <dbReference type="Proteomes" id="UP000637074"/>
    </source>
</evidence>
<protein>
    <submittedName>
        <fullName evidence="1">Uncharacterized protein</fullName>
    </submittedName>
</protein>
<gene>
    <name evidence="1" type="ORF">AM1BK_32530</name>
</gene>
<dbReference type="Proteomes" id="UP000637074">
    <property type="component" value="Unassembled WGS sequence"/>
</dbReference>
<name>A0ABQ3N446_9BACI</name>
<dbReference type="RefSeq" id="WP_191274578.1">
    <property type="nucleotide sequence ID" value="NZ_BNDS01000014.1"/>
</dbReference>
<reference evidence="1 2" key="1">
    <citation type="journal article" date="2022" name="Int. J. Syst. Evol. Microbiol.">
        <title>Neobacillus kokaensis sp. nov., isolated from soil.</title>
        <authorList>
            <person name="Yuki K."/>
            <person name="Matsubara H."/>
            <person name="Yamaguchi S."/>
        </authorList>
    </citation>
    <scope>NUCLEOTIDE SEQUENCE [LARGE SCALE GENOMIC DNA]</scope>
    <source>
        <strain evidence="1 2">LOB 377</strain>
    </source>
</reference>
<keyword evidence="2" id="KW-1185">Reference proteome</keyword>
<dbReference type="EMBL" id="BNDS01000014">
    <property type="protein sequence ID" value="GHH99710.1"/>
    <property type="molecule type" value="Genomic_DNA"/>
</dbReference>
<organism evidence="1 2">
    <name type="scientific">Neobacillus kokaensis</name>
    <dbReference type="NCBI Taxonomy" id="2759023"/>
    <lineage>
        <taxon>Bacteria</taxon>
        <taxon>Bacillati</taxon>
        <taxon>Bacillota</taxon>
        <taxon>Bacilli</taxon>
        <taxon>Bacillales</taxon>
        <taxon>Bacillaceae</taxon>
        <taxon>Neobacillus</taxon>
    </lineage>
</organism>
<sequence length="51" mass="6178">MTDKFRVVKVSYSEELSSDSELWFKRFIEKVLLDHITKDDYKLRALLISRK</sequence>
<accession>A0ABQ3N446</accession>
<proteinExistence type="predicted"/>
<comment type="caution">
    <text evidence="1">The sequence shown here is derived from an EMBL/GenBank/DDBJ whole genome shotgun (WGS) entry which is preliminary data.</text>
</comment>